<evidence type="ECO:0000313" key="3">
    <source>
        <dbReference type="Proteomes" id="UP000298460"/>
    </source>
</evidence>
<dbReference type="Pfam" id="PF18352">
    <property type="entry name" value="Gp138_N"/>
    <property type="match status" value="1"/>
</dbReference>
<evidence type="ECO:0000259" key="1">
    <source>
        <dbReference type="Pfam" id="PF18352"/>
    </source>
</evidence>
<gene>
    <name evidence="2" type="ORF">E4K67_22390</name>
</gene>
<proteinExistence type="predicted"/>
<accession>A0A4Z0R318</accession>
<dbReference type="InterPro" id="IPR041599">
    <property type="entry name" value="Gp138_N"/>
</dbReference>
<dbReference type="Gene3D" id="2.40.50.230">
    <property type="entry name" value="Gp5 N-terminal domain"/>
    <property type="match status" value="1"/>
</dbReference>
<dbReference type="InterPro" id="IPR037026">
    <property type="entry name" value="Vgr_OB-fold_dom_sf"/>
</dbReference>
<reference evidence="2 3" key="1">
    <citation type="submission" date="2019-03" db="EMBL/GenBank/DDBJ databases">
        <title>Draft Genome Sequence of Desulfosporosinus fructosivorans Strain 63.6F, Isolated from Marine Sediment in the Baltic Sea.</title>
        <authorList>
            <person name="Hausmann B."/>
            <person name="Vandieken V."/>
            <person name="Pjevac P."/>
            <person name="Schreck K."/>
            <person name="Herbold C.W."/>
            <person name="Loy A."/>
        </authorList>
    </citation>
    <scope>NUCLEOTIDE SEQUENCE [LARGE SCALE GENOMIC DNA]</scope>
    <source>
        <strain evidence="2 3">63.6F</strain>
    </source>
</reference>
<dbReference type="EMBL" id="SPQQ01000010">
    <property type="protein sequence ID" value="TGE36036.1"/>
    <property type="molecule type" value="Genomic_DNA"/>
</dbReference>
<name>A0A4Z0R318_9FIRM</name>
<keyword evidence="3" id="KW-1185">Reference proteome</keyword>
<evidence type="ECO:0000313" key="2">
    <source>
        <dbReference type="EMBL" id="TGE36036.1"/>
    </source>
</evidence>
<dbReference type="AlphaFoldDB" id="A0A4Z0R318"/>
<organism evidence="2 3">
    <name type="scientific">Desulfosporosinus fructosivorans</name>
    <dbReference type="NCBI Taxonomy" id="2018669"/>
    <lineage>
        <taxon>Bacteria</taxon>
        <taxon>Bacillati</taxon>
        <taxon>Bacillota</taxon>
        <taxon>Clostridia</taxon>
        <taxon>Eubacteriales</taxon>
        <taxon>Desulfitobacteriaceae</taxon>
        <taxon>Desulfosporosinus</taxon>
    </lineage>
</organism>
<sequence>MGEKWGTDLRVAMPGIVQSFDPVEQTVTVQPSIKERIVDGEGNVSIVNLPLLLDVPISIPRAGGFALTMPVKPGDECLVIFSDMCMDAWWSQGGVQVQAEKRRHDLSDGFAILGTWSQPRRLADYSTTSAQLRSENGSSLIDIKDNEIDIVSNTVKINGVNFSNHVHMAPAGLPAGLTSGPS</sequence>
<dbReference type="OrthoDB" id="1903830at2"/>
<dbReference type="Proteomes" id="UP000298460">
    <property type="component" value="Unassembled WGS sequence"/>
</dbReference>
<feature type="domain" description="Phage protein Gp138 N-terminal" evidence="1">
    <location>
        <begin position="13"/>
        <end position="114"/>
    </location>
</feature>
<comment type="caution">
    <text evidence="2">The sequence shown here is derived from an EMBL/GenBank/DDBJ whole genome shotgun (WGS) entry which is preliminary data.</text>
</comment>
<protein>
    <recommendedName>
        <fullName evidence="1">Phage protein Gp138 N-terminal domain-containing protein</fullName>
    </recommendedName>
</protein>